<dbReference type="Proteomes" id="UP000600547">
    <property type="component" value="Unassembled WGS sequence"/>
</dbReference>
<reference evidence="3" key="1">
    <citation type="journal article" date="2019" name="Int. J. Syst. Evol. Microbiol.">
        <title>The Global Catalogue of Microorganisms (GCM) 10K type strain sequencing project: providing services to taxonomists for standard genome sequencing and annotation.</title>
        <authorList>
            <consortium name="The Broad Institute Genomics Platform"/>
            <consortium name="The Broad Institute Genome Sequencing Center for Infectious Disease"/>
            <person name="Wu L."/>
            <person name="Ma J."/>
        </authorList>
    </citation>
    <scope>NUCLEOTIDE SEQUENCE [LARGE SCALE GENOMIC DNA]</scope>
    <source>
        <strain evidence="3">JCM 31047</strain>
    </source>
</reference>
<feature type="transmembrane region" description="Helical" evidence="1">
    <location>
        <begin position="80"/>
        <end position="99"/>
    </location>
</feature>
<comment type="caution">
    <text evidence="2">The sequence shown here is derived from an EMBL/GenBank/DDBJ whole genome shotgun (WGS) entry which is preliminary data.</text>
</comment>
<sequence>MIIEGYWLKLMWAVLAGGWFLSALVRLLLTALSWPEQRTRRLFAVFVHAVAGVFFVWRHVNGAATIPPFIPIEETYRNGAALLLVIWALLDGIWAVLGMTERRARLIQQGRGEHDDRL</sequence>
<name>A0A8H9L9S3_9DEIO</name>
<accession>A0A8H9L9S3</accession>
<keyword evidence="1" id="KW-1133">Transmembrane helix</keyword>
<protein>
    <submittedName>
        <fullName evidence="2">Uncharacterized protein</fullName>
    </submittedName>
</protein>
<keyword evidence="1" id="KW-0812">Transmembrane</keyword>
<feature type="transmembrane region" description="Helical" evidence="1">
    <location>
        <begin position="6"/>
        <end position="29"/>
    </location>
</feature>
<gene>
    <name evidence="2" type="ORF">GCM10008956_30510</name>
</gene>
<feature type="transmembrane region" description="Helical" evidence="1">
    <location>
        <begin position="41"/>
        <end position="60"/>
    </location>
</feature>
<keyword evidence="1" id="KW-0472">Membrane</keyword>
<organism evidence="2 3">
    <name type="scientific">Deinococcus arenae</name>
    <dbReference type="NCBI Taxonomy" id="1452751"/>
    <lineage>
        <taxon>Bacteria</taxon>
        <taxon>Thermotogati</taxon>
        <taxon>Deinococcota</taxon>
        <taxon>Deinococci</taxon>
        <taxon>Deinococcales</taxon>
        <taxon>Deinococcaceae</taxon>
        <taxon>Deinococcus</taxon>
    </lineage>
</organism>
<dbReference type="RefSeq" id="WP_189062625.1">
    <property type="nucleotide sequence ID" value="NZ_BMQG01000012.1"/>
</dbReference>
<dbReference type="AlphaFoldDB" id="A0A8H9L9S3"/>
<evidence type="ECO:0000313" key="2">
    <source>
        <dbReference type="EMBL" id="GGM52338.1"/>
    </source>
</evidence>
<evidence type="ECO:0000313" key="3">
    <source>
        <dbReference type="Proteomes" id="UP000600547"/>
    </source>
</evidence>
<evidence type="ECO:0000256" key="1">
    <source>
        <dbReference type="SAM" id="Phobius"/>
    </source>
</evidence>
<dbReference type="EMBL" id="BMQG01000012">
    <property type="protein sequence ID" value="GGM52338.1"/>
    <property type="molecule type" value="Genomic_DNA"/>
</dbReference>
<proteinExistence type="predicted"/>
<keyword evidence="3" id="KW-1185">Reference proteome</keyword>